<dbReference type="Proteomes" id="UP000037043">
    <property type="component" value="Unassembled WGS sequence"/>
</dbReference>
<dbReference type="PANTHER" id="PTHR30255">
    <property type="entry name" value="SINGLE-STRANDED-DNA-SPECIFIC EXONUCLEASE RECJ"/>
    <property type="match status" value="1"/>
</dbReference>
<evidence type="ECO:0000259" key="1">
    <source>
        <dbReference type="Pfam" id="PF01368"/>
    </source>
</evidence>
<evidence type="ECO:0000313" key="3">
    <source>
        <dbReference type="Proteomes" id="UP000037043"/>
    </source>
</evidence>
<dbReference type="STRING" id="36844.SAMN04488501_10453"/>
<organism evidence="2 3">
    <name type="scientific">Clostridium homopropionicum DSM 5847</name>
    <dbReference type="NCBI Taxonomy" id="1121318"/>
    <lineage>
        <taxon>Bacteria</taxon>
        <taxon>Bacillati</taxon>
        <taxon>Bacillota</taxon>
        <taxon>Clostridia</taxon>
        <taxon>Eubacteriales</taxon>
        <taxon>Clostridiaceae</taxon>
        <taxon>Clostridium</taxon>
    </lineage>
</organism>
<dbReference type="Pfam" id="PF01368">
    <property type="entry name" value="DHH"/>
    <property type="match status" value="1"/>
</dbReference>
<dbReference type="Gene3D" id="3.90.1640.30">
    <property type="match status" value="1"/>
</dbReference>
<keyword evidence="2" id="KW-0269">Exonuclease</keyword>
<dbReference type="AlphaFoldDB" id="A0A0L6ZDM3"/>
<protein>
    <submittedName>
        <fullName evidence="2">Single-stranded-DNA-specific exonuclease RecJ</fullName>
        <ecNumber evidence="2">3.1.-.-</ecNumber>
    </submittedName>
</protein>
<sequence>MINNYSYNIFSNSIYLYDSFLLDGVGEALYRITKSVNNREKIVIYGSYDVDGITSVSLLMLILKYLNADVEYYIPDIIENEEIFNSSVIENHIRFLGAGLIITVGCGINSFREVEICRDLGIDVIITDYHTPSDKLPSAIIINPNQKQCKYPFKELNAVGITYKLAYAIAEHYHVQCIEKYLDLVAIGIASSTMPLVDENLAMLEKGMYCLSISNNYGINAITKINKINHMDYNSLKTLASILMPKINAVGRMDDARIVVELLTTSDIERAEQIAKYLKKNNGK</sequence>
<dbReference type="PATRIC" id="fig|1121318.3.peg.669"/>
<keyword evidence="3" id="KW-1185">Reference proteome</keyword>
<keyword evidence="2" id="KW-0378">Hydrolase</keyword>
<name>A0A0L6ZDM3_9CLOT</name>
<dbReference type="GO" id="GO:0004527">
    <property type="term" value="F:exonuclease activity"/>
    <property type="evidence" value="ECO:0007669"/>
    <property type="project" value="UniProtKB-KW"/>
</dbReference>
<evidence type="ECO:0000313" key="2">
    <source>
        <dbReference type="EMBL" id="KOA21079.1"/>
    </source>
</evidence>
<dbReference type="PANTHER" id="PTHR30255:SF2">
    <property type="entry name" value="SINGLE-STRANDED-DNA-SPECIFIC EXONUCLEASE RECJ"/>
    <property type="match status" value="1"/>
</dbReference>
<proteinExistence type="predicted"/>
<dbReference type="InterPro" id="IPR038763">
    <property type="entry name" value="DHH_sf"/>
</dbReference>
<dbReference type="SUPFAM" id="SSF64182">
    <property type="entry name" value="DHH phosphoesterases"/>
    <property type="match status" value="1"/>
</dbReference>
<dbReference type="InterPro" id="IPR051673">
    <property type="entry name" value="SSDNA_exonuclease_RecJ"/>
</dbReference>
<dbReference type="InterPro" id="IPR001667">
    <property type="entry name" value="DDH_dom"/>
</dbReference>
<gene>
    <name evidence="2" type="primary">recJ_1</name>
    <name evidence="2" type="ORF">CLHOM_06670</name>
</gene>
<feature type="domain" description="DDH" evidence="1">
    <location>
        <begin position="41"/>
        <end position="189"/>
    </location>
</feature>
<reference evidence="3" key="1">
    <citation type="submission" date="2015-08" db="EMBL/GenBank/DDBJ databases">
        <title>Genome sequence of the strict anaerobe Clostridium homopropionicum LuHBu1 (DSM 5847T).</title>
        <authorList>
            <person name="Poehlein A."/>
            <person name="Beck M."/>
            <person name="Schiel-Bengelsdorf B."/>
            <person name="Bengelsdorf F.R."/>
            <person name="Daniel R."/>
            <person name="Duerre P."/>
        </authorList>
    </citation>
    <scope>NUCLEOTIDE SEQUENCE [LARGE SCALE GENOMIC DNA]</scope>
    <source>
        <strain evidence="3">DSM 5847</strain>
    </source>
</reference>
<accession>A0A0L6ZDM3</accession>
<dbReference type="RefSeq" id="WP_052220257.1">
    <property type="nucleotide sequence ID" value="NZ_LHUR01000011.1"/>
</dbReference>
<dbReference type="EMBL" id="LHUR01000011">
    <property type="protein sequence ID" value="KOA21079.1"/>
    <property type="molecule type" value="Genomic_DNA"/>
</dbReference>
<comment type="caution">
    <text evidence="2">The sequence shown here is derived from an EMBL/GenBank/DDBJ whole genome shotgun (WGS) entry which is preliminary data.</text>
</comment>
<dbReference type="EC" id="3.1.-.-" evidence="2"/>
<keyword evidence="2" id="KW-0540">Nuclease</keyword>